<keyword evidence="3 9" id="KW-0479">Metal-binding</keyword>
<dbReference type="InterPro" id="IPR002313">
    <property type="entry name" value="Lys-tRNA-ligase_II"/>
</dbReference>
<comment type="subunit">
    <text evidence="9">Homodimer.</text>
</comment>
<dbReference type="PROSITE" id="PS50862">
    <property type="entry name" value="AA_TRNA_LIGASE_II"/>
    <property type="match status" value="1"/>
</dbReference>
<dbReference type="HAMAP" id="MF_00252">
    <property type="entry name" value="Lys_tRNA_synth_class2"/>
    <property type="match status" value="1"/>
</dbReference>
<organism evidence="13 14">
    <name type="scientific">Mariprofundus micogutta</name>
    <dbReference type="NCBI Taxonomy" id="1921010"/>
    <lineage>
        <taxon>Bacteria</taxon>
        <taxon>Pseudomonadati</taxon>
        <taxon>Pseudomonadota</taxon>
        <taxon>Candidatius Mariprofundia</taxon>
        <taxon>Mariprofundales</taxon>
        <taxon>Mariprofundaceae</taxon>
        <taxon>Mariprofundus</taxon>
    </lineage>
</organism>
<dbReference type="SUPFAM" id="SSF55681">
    <property type="entry name" value="Class II aaRS and biotin synthetases"/>
    <property type="match status" value="1"/>
</dbReference>
<dbReference type="NCBIfam" id="TIGR00499">
    <property type="entry name" value="lysS_bact"/>
    <property type="match status" value="1"/>
</dbReference>
<dbReference type="STRING" id="1921010.MMIC_P1906"/>
<keyword evidence="5 9" id="KW-0067">ATP-binding</keyword>
<feature type="compositionally biased region" description="Polar residues" evidence="11">
    <location>
        <begin position="1"/>
        <end position="10"/>
    </location>
</feature>
<gene>
    <name evidence="9" type="primary">lysS</name>
    <name evidence="13" type="ORF">MMIC_P1906</name>
</gene>
<feature type="domain" description="Aminoacyl-transfer RNA synthetases class-II family profile" evidence="12">
    <location>
        <begin position="192"/>
        <end position="511"/>
    </location>
</feature>
<dbReference type="InterPro" id="IPR012340">
    <property type="entry name" value="NA-bd_OB-fold"/>
</dbReference>
<sequence length="512" mass="57657">MSDNVSDTTDQQQAKAQASEPQTSEQILVRREKLETMRGQGEAYRNTWRTDHSTAEIHSRFGGVDPEVLAELGHEVRVAGRMMAHRVMGKSSFIKIQDGSGQIQLFVNRDAVGGAEVYNPTKKWDLGDILGATGTLFITKTGELSVKVSHIEMVSKCLRPLPEKWHGLSDIETRYRQRYVDLMVTPESRETFRTRSKVVSLLRQGLETRDFIEVETPMLQSQPGGAAARPFTTHHNALDMELFLRIAPELYLKRLLVGGFERVFEINRNFRNEGLDATHNPEFTMVEFYQAYADFNDAMDTTEGLIRGIADGLGIAAVEWEGVQIDLSQPFRRIRLDESVFEKRPDLRGHANDKALLATVCLQEIPDFRPLITWKAGHYLVALFEELVEGKLDQPTFITHYPVDVSPLARRNNDEPTVTDRFELFVAGREMANGFSELNDPDDQRGRFVAQAQAKAAGDLEAVGVDEDYLRALEFGMPPAAGVGIGVDRLVMMLTGQHSIRDVLLFPHMRPE</sequence>
<evidence type="ECO:0000256" key="9">
    <source>
        <dbReference type="HAMAP-Rule" id="MF_00252"/>
    </source>
</evidence>
<dbReference type="PANTHER" id="PTHR42918">
    <property type="entry name" value="LYSYL-TRNA SYNTHETASE"/>
    <property type="match status" value="1"/>
</dbReference>
<name>A0A1L8CPU0_9PROT</name>
<reference evidence="13 14" key="1">
    <citation type="journal article" date="2017" name="Arch. Microbiol.">
        <title>Mariprofundus micogutta sp. nov., a novel iron-oxidizing zetaproteobacterium isolated from a deep-sea hydrothermal field at the Bayonnaise knoll of the Izu-Ogasawara arc, and a description of Mariprofundales ord. nov. and Zetaproteobacteria classis nov.</title>
        <authorList>
            <person name="Makita H."/>
            <person name="Tanaka E."/>
            <person name="Mitsunobu S."/>
            <person name="Miyazaki M."/>
            <person name="Nunoura T."/>
            <person name="Uematsu K."/>
            <person name="Takaki Y."/>
            <person name="Nishi S."/>
            <person name="Shimamura S."/>
            <person name="Takai K."/>
        </authorList>
    </citation>
    <scope>NUCLEOTIDE SEQUENCE [LARGE SCALE GENOMIC DNA]</scope>
    <source>
        <strain evidence="13 14">ET2</strain>
    </source>
</reference>
<dbReference type="EMBL" id="BDFD01000017">
    <property type="protein sequence ID" value="GAV20928.1"/>
    <property type="molecule type" value="Genomic_DNA"/>
</dbReference>
<dbReference type="InterPro" id="IPR045864">
    <property type="entry name" value="aa-tRNA-synth_II/BPL/LPL"/>
</dbReference>
<dbReference type="Gene3D" id="2.40.50.140">
    <property type="entry name" value="Nucleic acid-binding proteins"/>
    <property type="match status" value="1"/>
</dbReference>
<evidence type="ECO:0000256" key="1">
    <source>
        <dbReference type="ARBA" id="ARBA00008226"/>
    </source>
</evidence>
<dbReference type="EC" id="6.1.1.6" evidence="9"/>
<evidence type="ECO:0000259" key="12">
    <source>
        <dbReference type="PROSITE" id="PS50862"/>
    </source>
</evidence>
<keyword evidence="4 9" id="KW-0547">Nucleotide-binding</keyword>
<dbReference type="GO" id="GO:0006430">
    <property type="term" value="P:lysyl-tRNA aminoacylation"/>
    <property type="evidence" value="ECO:0007669"/>
    <property type="project" value="UniProtKB-UniRule"/>
</dbReference>
<feature type="binding site" evidence="9">
    <location>
        <position position="430"/>
    </location>
    <ligand>
        <name>Mg(2+)</name>
        <dbReference type="ChEBI" id="CHEBI:18420"/>
        <label>1</label>
    </ligand>
</feature>
<dbReference type="InterPro" id="IPR018149">
    <property type="entry name" value="Lys-tRNA-synth_II_C"/>
</dbReference>
<evidence type="ECO:0000256" key="6">
    <source>
        <dbReference type="ARBA" id="ARBA00022917"/>
    </source>
</evidence>
<dbReference type="Pfam" id="PF00152">
    <property type="entry name" value="tRNA-synt_2"/>
    <property type="match status" value="1"/>
</dbReference>
<evidence type="ECO:0000313" key="14">
    <source>
        <dbReference type="Proteomes" id="UP000231632"/>
    </source>
</evidence>
<comment type="catalytic activity">
    <reaction evidence="8 9 10">
        <text>tRNA(Lys) + L-lysine + ATP = L-lysyl-tRNA(Lys) + AMP + diphosphate</text>
        <dbReference type="Rhea" id="RHEA:20792"/>
        <dbReference type="Rhea" id="RHEA-COMP:9696"/>
        <dbReference type="Rhea" id="RHEA-COMP:9697"/>
        <dbReference type="ChEBI" id="CHEBI:30616"/>
        <dbReference type="ChEBI" id="CHEBI:32551"/>
        <dbReference type="ChEBI" id="CHEBI:33019"/>
        <dbReference type="ChEBI" id="CHEBI:78442"/>
        <dbReference type="ChEBI" id="CHEBI:78529"/>
        <dbReference type="ChEBI" id="CHEBI:456215"/>
        <dbReference type="EC" id="6.1.1.6"/>
    </reaction>
</comment>
<feature type="binding site" evidence="9">
    <location>
        <position position="430"/>
    </location>
    <ligand>
        <name>Mg(2+)</name>
        <dbReference type="ChEBI" id="CHEBI:18420"/>
        <label>2</label>
    </ligand>
</feature>
<dbReference type="GO" id="GO:0000049">
    <property type="term" value="F:tRNA binding"/>
    <property type="evidence" value="ECO:0007669"/>
    <property type="project" value="TreeGrafter"/>
</dbReference>
<dbReference type="CDD" id="cd04322">
    <property type="entry name" value="LysRS_N"/>
    <property type="match status" value="1"/>
</dbReference>
<dbReference type="InterPro" id="IPR044136">
    <property type="entry name" value="Lys-tRNA-ligase_II_N"/>
</dbReference>
<feature type="binding site" evidence="9">
    <location>
        <position position="423"/>
    </location>
    <ligand>
        <name>Mg(2+)</name>
        <dbReference type="ChEBI" id="CHEBI:18420"/>
        <label>1</label>
    </ligand>
</feature>
<evidence type="ECO:0000256" key="3">
    <source>
        <dbReference type="ARBA" id="ARBA00022723"/>
    </source>
</evidence>
<keyword evidence="9 10" id="KW-0460">Magnesium</keyword>
<keyword evidence="7 9" id="KW-0030">Aminoacyl-tRNA synthetase</keyword>
<dbReference type="Pfam" id="PF01336">
    <property type="entry name" value="tRNA_anti-codon"/>
    <property type="match status" value="1"/>
</dbReference>
<dbReference type="InterPro" id="IPR004364">
    <property type="entry name" value="Aa-tRNA-synt_II"/>
</dbReference>
<comment type="cofactor">
    <cofactor evidence="9 10">
        <name>Mg(2+)</name>
        <dbReference type="ChEBI" id="CHEBI:18420"/>
    </cofactor>
    <text evidence="9 10">Binds 3 Mg(2+) ions per subunit.</text>
</comment>
<dbReference type="GO" id="GO:0005829">
    <property type="term" value="C:cytosol"/>
    <property type="evidence" value="ECO:0007669"/>
    <property type="project" value="TreeGrafter"/>
</dbReference>
<evidence type="ECO:0000256" key="4">
    <source>
        <dbReference type="ARBA" id="ARBA00022741"/>
    </source>
</evidence>
<keyword evidence="2 9" id="KW-0436">Ligase</keyword>
<protein>
    <recommendedName>
        <fullName evidence="9">Lysine--tRNA ligase</fullName>
        <ecNumber evidence="9">6.1.1.6</ecNumber>
    </recommendedName>
    <alternativeName>
        <fullName evidence="9">Lysyl-tRNA synthetase</fullName>
        <shortName evidence="9">LysRS</shortName>
    </alternativeName>
</protein>
<keyword evidence="9" id="KW-0963">Cytoplasm</keyword>
<dbReference type="OrthoDB" id="5287783at2"/>
<dbReference type="RefSeq" id="WP_072660227.1">
    <property type="nucleotide sequence ID" value="NZ_BDFD01000017.1"/>
</dbReference>
<dbReference type="GO" id="GO:0000287">
    <property type="term" value="F:magnesium ion binding"/>
    <property type="evidence" value="ECO:0007669"/>
    <property type="project" value="UniProtKB-UniRule"/>
</dbReference>
<dbReference type="PANTHER" id="PTHR42918:SF15">
    <property type="entry name" value="LYSINE--TRNA LIGASE, CHLOROPLASTIC_MITOCHONDRIAL"/>
    <property type="match status" value="1"/>
</dbReference>
<keyword evidence="6 9" id="KW-0648">Protein biosynthesis</keyword>
<dbReference type="Proteomes" id="UP000231632">
    <property type="component" value="Unassembled WGS sequence"/>
</dbReference>
<dbReference type="Gene3D" id="3.30.930.10">
    <property type="entry name" value="Bira Bifunctional Protein, Domain 2"/>
    <property type="match status" value="1"/>
</dbReference>
<dbReference type="SUPFAM" id="SSF50249">
    <property type="entry name" value="Nucleic acid-binding proteins"/>
    <property type="match status" value="1"/>
</dbReference>
<dbReference type="InterPro" id="IPR006195">
    <property type="entry name" value="aa-tRNA-synth_II"/>
</dbReference>
<evidence type="ECO:0000256" key="8">
    <source>
        <dbReference type="ARBA" id="ARBA00048573"/>
    </source>
</evidence>
<keyword evidence="14" id="KW-1185">Reference proteome</keyword>
<feature type="region of interest" description="Disordered" evidence="11">
    <location>
        <begin position="1"/>
        <end position="26"/>
    </location>
</feature>
<dbReference type="NCBIfam" id="NF001756">
    <property type="entry name" value="PRK00484.1"/>
    <property type="match status" value="1"/>
</dbReference>
<dbReference type="CDD" id="cd00775">
    <property type="entry name" value="LysRS_core"/>
    <property type="match status" value="1"/>
</dbReference>
<evidence type="ECO:0000256" key="10">
    <source>
        <dbReference type="RuleBase" id="RU000336"/>
    </source>
</evidence>
<comment type="subcellular location">
    <subcellularLocation>
        <location evidence="9">Cytoplasm</location>
    </subcellularLocation>
</comment>
<evidence type="ECO:0000256" key="2">
    <source>
        <dbReference type="ARBA" id="ARBA00022598"/>
    </source>
</evidence>
<evidence type="ECO:0000313" key="13">
    <source>
        <dbReference type="EMBL" id="GAV20928.1"/>
    </source>
</evidence>
<evidence type="ECO:0000256" key="7">
    <source>
        <dbReference type="ARBA" id="ARBA00023146"/>
    </source>
</evidence>
<dbReference type="FunFam" id="2.40.50.140:FF:000024">
    <property type="entry name" value="Lysine--tRNA ligase"/>
    <property type="match status" value="1"/>
</dbReference>
<proteinExistence type="inferred from homology"/>
<accession>A0A1L8CPU0</accession>
<evidence type="ECO:0000256" key="5">
    <source>
        <dbReference type="ARBA" id="ARBA00022840"/>
    </source>
</evidence>
<evidence type="ECO:0000256" key="11">
    <source>
        <dbReference type="SAM" id="MobiDB-lite"/>
    </source>
</evidence>
<dbReference type="GO" id="GO:0004824">
    <property type="term" value="F:lysine-tRNA ligase activity"/>
    <property type="evidence" value="ECO:0007669"/>
    <property type="project" value="UniProtKB-UniRule"/>
</dbReference>
<dbReference type="InterPro" id="IPR004365">
    <property type="entry name" value="NA-bd_OB_tRNA"/>
</dbReference>
<dbReference type="GO" id="GO:0005524">
    <property type="term" value="F:ATP binding"/>
    <property type="evidence" value="ECO:0007669"/>
    <property type="project" value="UniProtKB-UniRule"/>
</dbReference>
<dbReference type="PRINTS" id="PR00982">
    <property type="entry name" value="TRNASYNTHLYS"/>
</dbReference>
<comment type="similarity">
    <text evidence="1 9">Belongs to the class-II aminoacyl-tRNA synthetase family.</text>
</comment>
<dbReference type="AlphaFoldDB" id="A0A1L8CPU0"/>
<comment type="caution">
    <text evidence="13">The sequence shown here is derived from an EMBL/GenBank/DDBJ whole genome shotgun (WGS) entry which is preliminary data.</text>
</comment>